<protein>
    <recommendedName>
        <fullName evidence="4">CoA transferase</fullName>
    </recommendedName>
</protein>
<sequence>MRGTATHLLAHLGAEVIKIESPEGDEARRFGPFLAGESVYFSLINRNEKSMVLNLPDARAQAIVAELAAMADVA</sequence>
<dbReference type="PANTHER" id="PTHR48207">
    <property type="entry name" value="SUCCINATE--HYDROXYMETHYLGLUTARATE COA-TRANSFERASE"/>
    <property type="match status" value="1"/>
</dbReference>
<dbReference type="Pfam" id="PF02515">
    <property type="entry name" value="CoA_transf_3"/>
    <property type="match status" value="1"/>
</dbReference>
<evidence type="ECO:0000256" key="1">
    <source>
        <dbReference type="ARBA" id="ARBA00022679"/>
    </source>
</evidence>
<organism evidence="2 3">
    <name type="scientific">Variovorax defluvii</name>
    <dbReference type="NCBI Taxonomy" id="913761"/>
    <lineage>
        <taxon>Bacteria</taxon>
        <taxon>Pseudomonadati</taxon>
        <taxon>Pseudomonadota</taxon>
        <taxon>Betaproteobacteria</taxon>
        <taxon>Burkholderiales</taxon>
        <taxon>Comamonadaceae</taxon>
        <taxon>Variovorax</taxon>
    </lineage>
</organism>
<dbReference type="SUPFAM" id="SSF89796">
    <property type="entry name" value="CoA-transferase family III (CaiB/BaiF)"/>
    <property type="match status" value="1"/>
</dbReference>
<dbReference type="EMBL" id="BAABGJ010000008">
    <property type="protein sequence ID" value="GAA4332851.1"/>
    <property type="molecule type" value="Genomic_DNA"/>
</dbReference>
<dbReference type="InterPro" id="IPR023606">
    <property type="entry name" value="CoA-Trfase_III_dom_1_sf"/>
</dbReference>
<dbReference type="PANTHER" id="PTHR48207:SF3">
    <property type="entry name" value="SUCCINATE--HYDROXYMETHYLGLUTARATE COA-TRANSFERASE"/>
    <property type="match status" value="1"/>
</dbReference>
<dbReference type="RefSeq" id="WP_345536003.1">
    <property type="nucleotide sequence ID" value="NZ_BAABGJ010000008.1"/>
</dbReference>
<keyword evidence="3" id="KW-1185">Reference proteome</keyword>
<gene>
    <name evidence="2" type="ORF">GCM10023165_07620</name>
</gene>
<proteinExistence type="predicted"/>
<evidence type="ECO:0000313" key="2">
    <source>
        <dbReference type="EMBL" id="GAA4332851.1"/>
    </source>
</evidence>
<accession>A0ABP8H1Z2</accession>
<comment type="caution">
    <text evidence="2">The sequence shown here is derived from an EMBL/GenBank/DDBJ whole genome shotgun (WGS) entry which is preliminary data.</text>
</comment>
<dbReference type="Proteomes" id="UP001500975">
    <property type="component" value="Unassembled WGS sequence"/>
</dbReference>
<reference evidence="3" key="1">
    <citation type="journal article" date="2019" name="Int. J. Syst. Evol. Microbiol.">
        <title>The Global Catalogue of Microorganisms (GCM) 10K type strain sequencing project: providing services to taxonomists for standard genome sequencing and annotation.</title>
        <authorList>
            <consortium name="The Broad Institute Genomics Platform"/>
            <consortium name="The Broad Institute Genome Sequencing Center for Infectious Disease"/>
            <person name="Wu L."/>
            <person name="Ma J."/>
        </authorList>
    </citation>
    <scope>NUCLEOTIDE SEQUENCE [LARGE SCALE GENOMIC DNA]</scope>
    <source>
        <strain evidence="3">JCM 17804</strain>
    </source>
</reference>
<dbReference type="Gene3D" id="3.40.50.10540">
    <property type="entry name" value="Crotonobetainyl-coa:carnitine coa-transferase, domain 1"/>
    <property type="match status" value="1"/>
</dbReference>
<evidence type="ECO:0000313" key="3">
    <source>
        <dbReference type="Proteomes" id="UP001500975"/>
    </source>
</evidence>
<name>A0ABP8H1Z2_9BURK</name>
<keyword evidence="1" id="KW-0808">Transferase</keyword>
<evidence type="ECO:0008006" key="4">
    <source>
        <dbReference type="Google" id="ProtNLM"/>
    </source>
</evidence>
<dbReference type="InterPro" id="IPR050483">
    <property type="entry name" value="CoA-transferase_III_domain"/>
</dbReference>
<dbReference type="InterPro" id="IPR003673">
    <property type="entry name" value="CoA-Trfase_fam_III"/>
</dbReference>